<evidence type="ECO:0000256" key="3">
    <source>
        <dbReference type="SAM" id="MobiDB-lite"/>
    </source>
</evidence>
<dbReference type="GO" id="GO:0005737">
    <property type="term" value="C:cytoplasm"/>
    <property type="evidence" value="ECO:0007669"/>
    <property type="project" value="TreeGrafter"/>
</dbReference>
<sequence>MPSRESSRAFTVRPSQKEALREAKTAANQDQETNKDMCKRVRFRVQLAASTPKLRRLLLEDLAKALGVETTRLRVEEIRSAKGNSRRRAALKFPDTERKREASRGSLLAAGFKTKCIITSCISGCYVHRAKREGEDRNTAIRVYIKPVKTPNLEAKLQKECEILLGHSRRCPPHPCIIRLISRMDLRGTTFMITPLMSTRSLQDRLEETDIMGEDVCVCVTVQMALALTHLHSHGVAHGELVPRHILFETEDNFSRAKLTGLGTCELFEAQTETRHSRDGYDADVVSEGTRNLKKADVYALGGLSYRILTGKMPSVKKHGPVNAAIYWGLRMPVSSSAKHAVGNMLESVPGFRRSAPEVLESPWLKSASPAIKALVTMAIDVRDRGIVTGDEWALMKPHLPESCIKSIEKELKAKGELPLATCLKSAVLSREKPKDDTDSNARKYASDSSFLASISASKATGDVAH</sequence>
<dbReference type="Gene3D" id="1.10.510.10">
    <property type="entry name" value="Transferase(Phosphotransferase) domain 1"/>
    <property type="match status" value="1"/>
</dbReference>
<proteinExistence type="predicted"/>
<dbReference type="PANTHER" id="PTHR24346">
    <property type="entry name" value="MAP/MICROTUBULE AFFINITY-REGULATING KINASE"/>
    <property type="match status" value="1"/>
</dbReference>
<evidence type="ECO:0000313" key="5">
    <source>
        <dbReference type="EMBL" id="CAE0669780.1"/>
    </source>
</evidence>
<dbReference type="GO" id="GO:0004674">
    <property type="term" value="F:protein serine/threonine kinase activity"/>
    <property type="evidence" value="ECO:0007669"/>
    <property type="project" value="TreeGrafter"/>
</dbReference>
<protein>
    <recommendedName>
        <fullName evidence="4">Protein kinase domain-containing protein</fullName>
    </recommendedName>
</protein>
<dbReference type="SMART" id="SM00220">
    <property type="entry name" value="S_TKc"/>
    <property type="match status" value="1"/>
</dbReference>
<dbReference type="AlphaFoldDB" id="A0A7S3Z2P2"/>
<accession>A0A7S3Z2P2</accession>
<gene>
    <name evidence="5" type="ORF">LGLO00237_LOCUS21410</name>
</gene>
<dbReference type="InterPro" id="IPR011009">
    <property type="entry name" value="Kinase-like_dom_sf"/>
</dbReference>
<dbReference type="PROSITE" id="PS50011">
    <property type="entry name" value="PROTEIN_KINASE_DOM"/>
    <property type="match status" value="1"/>
</dbReference>
<dbReference type="InterPro" id="IPR000719">
    <property type="entry name" value="Prot_kinase_dom"/>
</dbReference>
<evidence type="ECO:0000259" key="4">
    <source>
        <dbReference type="PROSITE" id="PS50011"/>
    </source>
</evidence>
<dbReference type="SUPFAM" id="SSF56112">
    <property type="entry name" value="Protein kinase-like (PK-like)"/>
    <property type="match status" value="1"/>
</dbReference>
<dbReference type="EMBL" id="HBIV01030013">
    <property type="protein sequence ID" value="CAE0669780.1"/>
    <property type="molecule type" value="Transcribed_RNA"/>
</dbReference>
<name>A0A7S3Z2P2_9EUKA</name>
<evidence type="ECO:0000256" key="2">
    <source>
        <dbReference type="ARBA" id="ARBA00022840"/>
    </source>
</evidence>
<keyword evidence="1" id="KW-0547">Nucleotide-binding</keyword>
<feature type="compositionally biased region" description="Basic and acidic residues" evidence="3">
    <location>
        <begin position="15"/>
        <end position="24"/>
    </location>
</feature>
<dbReference type="GO" id="GO:0005524">
    <property type="term" value="F:ATP binding"/>
    <property type="evidence" value="ECO:0007669"/>
    <property type="project" value="UniProtKB-KW"/>
</dbReference>
<organism evidence="5">
    <name type="scientific">Lotharella globosa</name>
    <dbReference type="NCBI Taxonomy" id="91324"/>
    <lineage>
        <taxon>Eukaryota</taxon>
        <taxon>Sar</taxon>
        <taxon>Rhizaria</taxon>
        <taxon>Cercozoa</taxon>
        <taxon>Chlorarachniophyceae</taxon>
        <taxon>Lotharella</taxon>
    </lineage>
</organism>
<keyword evidence="2" id="KW-0067">ATP-binding</keyword>
<dbReference type="Pfam" id="PF00069">
    <property type="entry name" value="Pkinase"/>
    <property type="match status" value="1"/>
</dbReference>
<reference evidence="5" key="1">
    <citation type="submission" date="2021-01" db="EMBL/GenBank/DDBJ databases">
        <authorList>
            <person name="Corre E."/>
            <person name="Pelletier E."/>
            <person name="Niang G."/>
            <person name="Scheremetjew M."/>
            <person name="Finn R."/>
            <person name="Kale V."/>
            <person name="Holt S."/>
            <person name="Cochrane G."/>
            <person name="Meng A."/>
            <person name="Brown T."/>
            <person name="Cohen L."/>
        </authorList>
    </citation>
    <scope>NUCLEOTIDE SEQUENCE</scope>
    <source>
        <strain evidence="5">CCCM811</strain>
    </source>
</reference>
<feature type="domain" description="Protein kinase" evidence="4">
    <location>
        <begin position="93"/>
        <end position="365"/>
    </location>
</feature>
<dbReference type="GO" id="GO:0035556">
    <property type="term" value="P:intracellular signal transduction"/>
    <property type="evidence" value="ECO:0007669"/>
    <property type="project" value="TreeGrafter"/>
</dbReference>
<evidence type="ECO:0000256" key="1">
    <source>
        <dbReference type="ARBA" id="ARBA00022741"/>
    </source>
</evidence>
<dbReference type="PANTHER" id="PTHR24346:SF30">
    <property type="entry name" value="MATERNAL EMBRYONIC LEUCINE ZIPPER KINASE"/>
    <property type="match status" value="1"/>
</dbReference>
<feature type="region of interest" description="Disordered" evidence="3">
    <location>
        <begin position="1"/>
        <end position="33"/>
    </location>
</feature>